<evidence type="ECO:0000313" key="2">
    <source>
        <dbReference type="EMBL" id="EME84347.1"/>
    </source>
</evidence>
<organism evidence="2 3">
    <name type="scientific">Pseudocercospora fijiensis (strain CIRAD86)</name>
    <name type="common">Black leaf streak disease fungus</name>
    <name type="synonym">Mycosphaerella fijiensis</name>
    <dbReference type="NCBI Taxonomy" id="383855"/>
    <lineage>
        <taxon>Eukaryota</taxon>
        <taxon>Fungi</taxon>
        <taxon>Dikarya</taxon>
        <taxon>Ascomycota</taxon>
        <taxon>Pezizomycotina</taxon>
        <taxon>Dothideomycetes</taxon>
        <taxon>Dothideomycetidae</taxon>
        <taxon>Mycosphaerellales</taxon>
        <taxon>Mycosphaerellaceae</taxon>
        <taxon>Pseudocercospora</taxon>
    </lineage>
</organism>
<keyword evidence="3" id="KW-1185">Reference proteome</keyword>
<name>M3B4R9_PSEFD</name>
<accession>M3B4R9</accession>
<dbReference type="VEuPathDB" id="FungiDB:MYCFIDRAFT_173354"/>
<dbReference type="Proteomes" id="UP000016932">
    <property type="component" value="Unassembled WGS sequence"/>
</dbReference>
<dbReference type="GeneID" id="19332975"/>
<evidence type="ECO:0000313" key="3">
    <source>
        <dbReference type="Proteomes" id="UP000016932"/>
    </source>
</evidence>
<dbReference type="STRING" id="383855.M3B4R9"/>
<proteinExistence type="predicted"/>
<dbReference type="AlphaFoldDB" id="M3B4R9"/>
<reference evidence="2 3" key="1">
    <citation type="journal article" date="2012" name="PLoS Pathog.">
        <title>Diverse lifestyles and strategies of plant pathogenesis encoded in the genomes of eighteen Dothideomycetes fungi.</title>
        <authorList>
            <person name="Ohm R.A."/>
            <person name="Feau N."/>
            <person name="Henrissat B."/>
            <person name="Schoch C.L."/>
            <person name="Horwitz B.A."/>
            <person name="Barry K.W."/>
            <person name="Condon B.J."/>
            <person name="Copeland A.C."/>
            <person name="Dhillon B."/>
            <person name="Glaser F."/>
            <person name="Hesse C.N."/>
            <person name="Kosti I."/>
            <person name="LaButti K."/>
            <person name="Lindquist E.A."/>
            <person name="Lucas S."/>
            <person name="Salamov A.A."/>
            <person name="Bradshaw R.E."/>
            <person name="Ciuffetti L."/>
            <person name="Hamelin R.C."/>
            <person name="Kema G.H.J."/>
            <person name="Lawrence C."/>
            <person name="Scott J.A."/>
            <person name="Spatafora J.W."/>
            <person name="Turgeon B.G."/>
            <person name="de Wit P.J.G.M."/>
            <person name="Zhong S."/>
            <person name="Goodwin S.B."/>
            <person name="Grigoriev I.V."/>
        </authorList>
    </citation>
    <scope>NUCLEOTIDE SEQUENCE [LARGE SCALE GENOMIC DNA]</scope>
    <source>
        <strain evidence="2 3">CIRAD86</strain>
    </source>
</reference>
<dbReference type="RefSeq" id="XP_007924971.1">
    <property type="nucleotide sequence ID" value="XM_007926780.1"/>
</dbReference>
<feature type="region of interest" description="Disordered" evidence="1">
    <location>
        <begin position="1"/>
        <end position="72"/>
    </location>
</feature>
<feature type="compositionally biased region" description="Polar residues" evidence="1">
    <location>
        <begin position="18"/>
        <end position="39"/>
    </location>
</feature>
<feature type="compositionally biased region" description="Polar residues" evidence="1">
    <location>
        <begin position="284"/>
        <end position="293"/>
    </location>
</feature>
<feature type="region of interest" description="Disordered" evidence="1">
    <location>
        <begin position="284"/>
        <end position="342"/>
    </location>
</feature>
<dbReference type="HOGENOM" id="CLU_700441_0_0_1"/>
<sequence>MPTDEDALVSGSGARHPTSPTQVGKVNLASSTGVRQQPAQAPGPRITRSPLPRAPATRPSPSNTGSDFRIPATTTDRATTSILLLAMKPKSKRITTYSLVTTLLLHVILLLTPSSEVAVLLAVETARNLIQADSILVYLLGLGRVAGARGSGEGITQRPLELSRVWQARIRTRTRIRIRRAADVWHYLYQPCELRRYPLPLPPTTHHLRPLPAALTRLIAAVHIRAEPTDNAPPCCRPISRLHHFHVPPHTADISPYISRPLHHAAAPPLALALSLDARRTSIGAPQSRTATPKQPVGSGGGPLKSAKLRGSSDKENGGGHGSGNGNGNRSGSGIRRTSSANVLAAREKIPSKDGTVQRNAKDVEGLKDYVRAIPLLSHIHPLRRTDHGPLHFM</sequence>
<dbReference type="KEGG" id="pfj:MYCFIDRAFT_173354"/>
<protein>
    <submittedName>
        <fullName evidence="2">Uncharacterized protein</fullName>
    </submittedName>
</protein>
<feature type="compositionally biased region" description="Polar residues" evidence="1">
    <location>
        <begin position="59"/>
        <end position="72"/>
    </location>
</feature>
<dbReference type="EMBL" id="KB446557">
    <property type="protein sequence ID" value="EME84347.1"/>
    <property type="molecule type" value="Genomic_DNA"/>
</dbReference>
<feature type="compositionally biased region" description="Gly residues" evidence="1">
    <location>
        <begin position="319"/>
        <end position="331"/>
    </location>
</feature>
<evidence type="ECO:0000256" key="1">
    <source>
        <dbReference type="SAM" id="MobiDB-lite"/>
    </source>
</evidence>
<gene>
    <name evidence="2" type="ORF">MYCFIDRAFT_173354</name>
</gene>